<keyword evidence="4" id="KW-0804">Transcription</keyword>
<dbReference type="Pfam" id="PF04542">
    <property type="entry name" value="Sigma70_r2"/>
    <property type="match status" value="1"/>
</dbReference>
<dbReference type="InterPro" id="IPR007627">
    <property type="entry name" value="RNA_pol_sigma70_r2"/>
</dbReference>
<dbReference type="Gene3D" id="1.10.10.10">
    <property type="entry name" value="Winged helix-like DNA-binding domain superfamily/Winged helix DNA-binding domain"/>
    <property type="match status" value="1"/>
</dbReference>
<dbReference type="CDD" id="cd06171">
    <property type="entry name" value="Sigma70_r4"/>
    <property type="match status" value="1"/>
</dbReference>
<dbReference type="NCBIfam" id="TIGR02937">
    <property type="entry name" value="sigma70-ECF"/>
    <property type="match status" value="1"/>
</dbReference>
<evidence type="ECO:0000313" key="8">
    <source>
        <dbReference type="EMBL" id="HGT40757.1"/>
    </source>
</evidence>
<organism evidence="8">
    <name type="scientific">Schlesneria paludicola</name>
    <dbReference type="NCBI Taxonomy" id="360056"/>
    <lineage>
        <taxon>Bacteria</taxon>
        <taxon>Pseudomonadati</taxon>
        <taxon>Planctomycetota</taxon>
        <taxon>Planctomycetia</taxon>
        <taxon>Planctomycetales</taxon>
        <taxon>Planctomycetaceae</taxon>
        <taxon>Schlesneria</taxon>
    </lineage>
</organism>
<feature type="region of interest" description="Disordered" evidence="5">
    <location>
        <begin position="233"/>
        <end position="255"/>
    </location>
</feature>
<evidence type="ECO:0000256" key="2">
    <source>
        <dbReference type="ARBA" id="ARBA00023082"/>
    </source>
</evidence>
<dbReference type="InterPro" id="IPR036388">
    <property type="entry name" value="WH-like_DNA-bd_sf"/>
</dbReference>
<gene>
    <name evidence="8" type="ORF">ENS64_16050</name>
</gene>
<dbReference type="InterPro" id="IPR007630">
    <property type="entry name" value="RNA_pol_sigma70_r4"/>
</dbReference>
<dbReference type="SUPFAM" id="SSF88659">
    <property type="entry name" value="Sigma3 and sigma4 domains of RNA polymerase sigma factors"/>
    <property type="match status" value="1"/>
</dbReference>
<dbReference type="GO" id="GO:0016987">
    <property type="term" value="F:sigma factor activity"/>
    <property type="evidence" value="ECO:0007669"/>
    <property type="project" value="UniProtKB-KW"/>
</dbReference>
<dbReference type="SUPFAM" id="SSF88946">
    <property type="entry name" value="Sigma2 domain of RNA polymerase sigma factors"/>
    <property type="match status" value="1"/>
</dbReference>
<feature type="domain" description="RNA polymerase sigma-70 region 4" evidence="7">
    <location>
        <begin position="264"/>
        <end position="317"/>
    </location>
</feature>
<dbReference type="EMBL" id="DSVQ01000018">
    <property type="protein sequence ID" value="HGT40757.1"/>
    <property type="molecule type" value="Genomic_DNA"/>
</dbReference>
<dbReference type="InterPro" id="IPR050239">
    <property type="entry name" value="Sigma-70_RNA_pol_init_factors"/>
</dbReference>
<sequence>MATPCEELAGASRRRRAGEAKLVRRRRAVRRHRSAGGLEKRALRLAATEIAYVAHSRFSGPGAAEWLAALRPATLDEVPAASSRESAEGLAFVAGLVRDRLLTPAEETYLFLRMNYCKHRAEVLRRRLKPAQPDAHLIDTIEGLLKESLDCRDRIVTANLRLVVGIATKLSESLDRLSELVSEGLVPLIRAVELFDVSRGHRFSTYATWAVRNQMLRILKRSRHTRERMLPLEPQGWETIPDSRGDGGGDERRSEQQRRYVLQLLRTLSERERMVITARFGLDGQAAGQSLAEIAAVLKLSKERVRQIILQTLAKLRLAVDPLKAEEWGWTSD</sequence>
<dbReference type="PRINTS" id="PR00046">
    <property type="entry name" value="SIGMA70FCT"/>
</dbReference>
<name>A0A7C4LQ97_9PLAN</name>
<proteinExistence type="predicted"/>
<evidence type="ECO:0000256" key="1">
    <source>
        <dbReference type="ARBA" id="ARBA00023015"/>
    </source>
</evidence>
<dbReference type="PANTHER" id="PTHR30603">
    <property type="entry name" value="RNA POLYMERASE SIGMA FACTOR RPO"/>
    <property type="match status" value="1"/>
</dbReference>
<dbReference type="InterPro" id="IPR000943">
    <property type="entry name" value="RNA_pol_sigma70"/>
</dbReference>
<keyword evidence="2" id="KW-0731">Sigma factor</keyword>
<dbReference type="AlphaFoldDB" id="A0A7C4LQ97"/>
<evidence type="ECO:0000256" key="5">
    <source>
        <dbReference type="SAM" id="MobiDB-lite"/>
    </source>
</evidence>
<evidence type="ECO:0000259" key="7">
    <source>
        <dbReference type="Pfam" id="PF04545"/>
    </source>
</evidence>
<evidence type="ECO:0000256" key="3">
    <source>
        <dbReference type="ARBA" id="ARBA00023125"/>
    </source>
</evidence>
<accession>A0A7C4LQ97</accession>
<dbReference type="InterPro" id="IPR013325">
    <property type="entry name" value="RNA_pol_sigma_r2"/>
</dbReference>
<dbReference type="GO" id="GO:0006352">
    <property type="term" value="P:DNA-templated transcription initiation"/>
    <property type="evidence" value="ECO:0007669"/>
    <property type="project" value="InterPro"/>
</dbReference>
<dbReference type="PANTHER" id="PTHR30603:SF60">
    <property type="entry name" value="RNA POLYMERASE SIGMA FACTOR RPOD"/>
    <property type="match status" value="1"/>
</dbReference>
<evidence type="ECO:0000259" key="6">
    <source>
        <dbReference type="Pfam" id="PF04542"/>
    </source>
</evidence>
<dbReference type="Pfam" id="PF04545">
    <property type="entry name" value="Sigma70_r4"/>
    <property type="match status" value="1"/>
</dbReference>
<comment type="caution">
    <text evidence="8">The sequence shown here is derived from an EMBL/GenBank/DDBJ whole genome shotgun (WGS) entry which is preliminary data.</text>
</comment>
<evidence type="ECO:0000256" key="4">
    <source>
        <dbReference type="ARBA" id="ARBA00023163"/>
    </source>
</evidence>
<keyword evidence="1" id="KW-0805">Transcription regulation</keyword>
<feature type="domain" description="RNA polymerase sigma-70 region 2" evidence="6">
    <location>
        <begin position="156"/>
        <end position="223"/>
    </location>
</feature>
<reference evidence="8" key="1">
    <citation type="journal article" date="2020" name="mSystems">
        <title>Genome- and Community-Level Interaction Insights into Carbon Utilization and Element Cycling Functions of Hydrothermarchaeota in Hydrothermal Sediment.</title>
        <authorList>
            <person name="Zhou Z."/>
            <person name="Liu Y."/>
            <person name="Xu W."/>
            <person name="Pan J."/>
            <person name="Luo Z.H."/>
            <person name="Li M."/>
        </authorList>
    </citation>
    <scope>NUCLEOTIDE SEQUENCE [LARGE SCALE GENOMIC DNA]</scope>
    <source>
        <strain evidence="8">SpSt-508</strain>
    </source>
</reference>
<feature type="compositionally biased region" description="Basic and acidic residues" evidence="5">
    <location>
        <begin position="241"/>
        <end position="255"/>
    </location>
</feature>
<dbReference type="InterPro" id="IPR014284">
    <property type="entry name" value="RNA_pol_sigma-70_dom"/>
</dbReference>
<dbReference type="InterPro" id="IPR013324">
    <property type="entry name" value="RNA_pol_sigma_r3/r4-like"/>
</dbReference>
<keyword evidence="3" id="KW-0238">DNA-binding</keyword>
<dbReference type="Gene3D" id="1.20.120.1810">
    <property type="match status" value="1"/>
</dbReference>
<protein>
    <submittedName>
        <fullName evidence="8">Sigma-70 family RNA polymerase sigma factor</fullName>
    </submittedName>
</protein>
<dbReference type="GO" id="GO:0003677">
    <property type="term" value="F:DNA binding"/>
    <property type="evidence" value="ECO:0007669"/>
    <property type="project" value="UniProtKB-KW"/>
</dbReference>